<dbReference type="OrthoDB" id="9947289at2759"/>
<dbReference type="GO" id="GO:0006357">
    <property type="term" value="P:regulation of transcription by RNA polymerase II"/>
    <property type="evidence" value="ECO:0007669"/>
    <property type="project" value="TreeGrafter"/>
</dbReference>
<feature type="region of interest" description="Disordered" evidence="9">
    <location>
        <begin position="279"/>
        <end position="334"/>
    </location>
</feature>
<evidence type="ECO:0000256" key="9">
    <source>
        <dbReference type="SAM" id="MobiDB-lite"/>
    </source>
</evidence>
<feature type="region of interest" description="Disordered" evidence="9">
    <location>
        <begin position="1"/>
        <end position="203"/>
    </location>
</feature>
<dbReference type="InterPro" id="IPR036236">
    <property type="entry name" value="Znf_C2H2_sf"/>
</dbReference>
<feature type="compositionally biased region" description="Acidic residues" evidence="9">
    <location>
        <begin position="307"/>
        <end position="334"/>
    </location>
</feature>
<dbReference type="InterPro" id="IPR013087">
    <property type="entry name" value="Znf_C2H2_type"/>
</dbReference>
<dbReference type="PROSITE" id="PS50157">
    <property type="entry name" value="ZINC_FINGER_C2H2_2"/>
    <property type="match status" value="2"/>
</dbReference>
<dbReference type="InterPro" id="IPR051061">
    <property type="entry name" value="Zinc_finger_trans_reg"/>
</dbReference>
<keyword evidence="2" id="KW-0479">Metal-binding</keyword>
<keyword evidence="4" id="KW-0862">Zinc</keyword>
<protein>
    <recommendedName>
        <fullName evidence="10">C2H2-type domain-containing protein</fullName>
    </recommendedName>
</protein>
<evidence type="ECO:0000313" key="12">
    <source>
        <dbReference type="Proteomes" id="UP000194127"/>
    </source>
</evidence>
<name>A0A1X6N0A2_9APHY</name>
<proteinExistence type="predicted"/>
<dbReference type="STRING" id="670580.A0A1X6N0A2"/>
<feature type="compositionally biased region" description="Basic residues" evidence="9">
    <location>
        <begin position="160"/>
        <end position="169"/>
    </location>
</feature>
<feature type="compositionally biased region" description="Basic and acidic residues" evidence="9">
    <location>
        <begin position="23"/>
        <end position="33"/>
    </location>
</feature>
<reference evidence="11 12" key="1">
    <citation type="submission" date="2017-04" db="EMBL/GenBank/DDBJ databases">
        <title>Genome Sequence of the Model Brown-Rot Fungus Postia placenta SB12.</title>
        <authorList>
            <consortium name="DOE Joint Genome Institute"/>
            <person name="Gaskell J."/>
            <person name="Kersten P."/>
            <person name="Larrondo L.F."/>
            <person name="Canessa P."/>
            <person name="Martinez D."/>
            <person name="Hibbett D."/>
            <person name="Schmoll M."/>
            <person name="Kubicek C.P."/>
            <person name="Martinez A.T."/>
            <person name="Yadav J."/>
            <person name="Master E."/>
            <person name="Magnuson J.K."/>
            <person name="James T."/>
            <person name="Yaver D."/>
            <person name="Berka R."/>
            <person name="Labutti K."/>
            <person name="Lipzen A."/>
            <person name="Aerts A."/>
            <person name="Barry K."/>
            <person name="Henrissat B."/>
            <person name="Blanchette R."/>
            <person name="Grigoriev I."/>
            <person name="Cullen D."/>
        </authorList>
    </citation>
    <scope>NUCLEOTIDE SEQUENCE [LARGE SCALE GENOMIC DNA]</scope>
    <source>
        <strain evidence="11 12">MAD-698-R-SB12</strain>
    </source>
</reference>
<evidence type="ECO:0000256" key="7">
    <source>
        <dbReference type="ARBA" id="ARBA00023242"/>
    </source>
</evidence>
<evidence type="ECO:0000256" key="1">
    <source>
        <dbReference type="ARBA" id="ARBA00004123"/>
    </source>
</evidence>
<keyword evidence="5" id="KW-0805">Transcription regulation</keyword>
<dbReference type="GO" id="GO:0008270">
    <property type="term" value="F:zinc ion binding"/>
    <property type="evidence" value="ECO:0007669"/>
    <property type="project" value="UniProtKB-KW"/>
</dbReference>
<dbReference type="EMBL" id="KZ110597">
    <property type="protein sequence ID" value="OSX61922.1"/>
    <property type="molecule type" value="Genomic_DNA"/>
</dbReference>
<feature type="domain" description="C2H2-type" evidence="10">
    <location>
        <begin position="241"/>
        <end position="259"/>
    </location>
</feature>
<feature type="compositionally biased region" description="Low complexity" evidence="9">
    <location>
        <begin position="9"/>
        <end position="19"/>
    </location>
</feature>
<dbReference type="RefSeq" id="XP_024338716.1">
    <property type="nucleotide sequence ID" value="XM_024485565.1"/>
</dbReference>
<sequence>MPEPHSRPPSELSRSRSTPIPLPHDETSRRDEMATPPILSPRTPSVRPVSPSGLHPTDPKRGSERHGSPCMNITTSNDGGDNAADTDQAISTDGSRALPVSPPATRSHRRTKRISKVKKSESPRSPGGRKPQRYLRSRGRDTYADDGVNDGGTSISKSRPSARKRKARAQRTLSESPNSAYADDEPKSGKRGRKKPRTVKTTKRYRCSHPMCDKSFTRSFDLRRHMDICAGPGGEKAPAQHFCSSCGRGFNRKDALKRHCTERPAACTKYLRGLEKRAALQSGKEVPTHSASSESRSGGARQHEEWRDLDEDDQEDSGAGSEDENLARPEDEEEQMIQGSHLAILAIKKLSLIKLAGCGGRYSGFTGGREWVSSGLLRRSIQLGEYGTYEVRTTCSSMTGTGRFSEELSSDKRAAFTTWALGFLRYEQWLQANNFNLCALPPHLCNVAWF</sequence>
<evidence type="ECO:0000313" key="11">
    <source>
        <dbReference type="EMBL" id="OSX61922.1"/>
    </source>
</evidence>
<keyword evidence="12" id="KW-1185">Reference proteome</keyword>
<dbReference type="Gene3D" id="3.30.160.60">
    <property type="entry name" value="Classic Zinc Finger"/>
    <property type="match status" value="1"/>
</dbReference>
<evidence type="ECO:0000256" key="2">
    <source>
        <dbReference type="ARBA" id="ARBA00022723"/>
    </source>
</evidence>
<evidence type="ECO:0000256" key="6">
    <source>
        <dbReference type="ARBA" id="ARBA00023163"/>
    </source>
</evidence>
<dbReference type="Pfam" id="PF00096">
    <property type="entry name" value="zf-C2H2"/>
    <property type="match status" value="1"/>
</dbReference>
<evidence type="ECO:0000256" key="3">
    <source>
        <dbReference type="ARBA" id="ARBA00022771"/>
    </source>
</evidence>
<dbReference type="GO" id="GO:0005634">
    <property type="term" value="C:nucleus"/>
    <property type="evidence" value="ECO:0007669"/>
    <property type="project" value="UniProtKB-SubCell"/>
</dbReference>
<dbReference type="PANTHER" id="PTHR46179:SF13">
    <property type="entry name" value="C2H2-TYPE DOMAIN-CONTAINING PROTEIN"/>
    <property type="match status" value="1"/>
</dbReference>
<feature type="compositionally biased region" description="Basic residues" evidence="9">
    <location>
        <begin position="106"/>
        <end position="117"/>
    </location>
</feature>
<evidence type="ECO:0000256" key="5">
    <source>
        <dbReference type="ARBA" id="ARBA00023015"/>
    </source>
</evidence>
<dbReference type="GeneID" id="36330514"/>
<evidence type="ECO:0000259" key="10">
    <source>
        <dbReference type="PROSITE" id="PS50157"/>
    </source>
</evidence>
<dbReference type="Proteomes" id="UP000194127">
    <property type="component" value="Unassembled WGS sequence"/>
</dbReference>
<keyword evidence="3 8" id="KW-0863">Zinc-finger</keyword>
<evidence type="ECO:0000256" key="8">
    <source>
        <dbReference type="PROSITE-ProRule" id="PRU00042"/>
    </source>
</evidence>
<evidence type="ECO:0000256" key="4">
    <source>
        <dbReference type="ARBA" id="ARBA00022833"/>
    </source>
</evidence>
<comment type="subcellular location">
    <subcellularLocation>
        <location evidence="1">Nucleus</location>
    </subcellularLocation>
</comment>
<feature type="compositionally biased region" description="Low complexity" evidence="9">
    <location>
        <begin position="290"/>
        <end position="300"/>
    </location>
</feature>
<dbReference type="AlphaFoldDB" id="A0A1X6N0A2"/>
<keyword evidence="7" id="KW-0539">Nucleus</keyword>
<accession>A0A1X6N0A2</accession>
<feature type="compositionally biased region" description="Basic and acidic residues" evidence="9">
    <location>
        <begin position="57"/>
        <end position="67"/>
    </location>
</feature>
<organism evidence="11 12">
    <name type="scientific">Postia placenta MAD-698-R-SB12</name>
    <dbReference type="NCBI Taxonomy" id="670580"/>
    <lineage>
        <taxon>Eukaryota</taxon>
        <taxon>Fungi</taxon>
        <taxon>Dikarya</taxon>
        <taxon>Basidiomycota</taxon>
        <taxon>Agaricomycotina</taxon>
        <taxon>Agaricomycetes</taxon>
        <taxon>Polyporales</taxon>
        <taxon>Adustoporiaceae</taxon>
        <taxon>Rhodonia</taxon>
    </lineage>
</organism>
<gene>
    <name evidence="11" type="ORF">POSPLADRAFT_1143450</name>
</gene>
<feature type="compositionally biased region" description="Basic residues" evidence="9">
    <location>
        <begin position="189"/>
        <end position="203"/>
    </location>
</feature>
<feature type="compositionally biased region" description="Low complexity" evidence="9">
    <location>
        <begin position="40"/>
        <end position="52"/>
    </location>
</feature>
<dbReference type="PANTHER" id="PTHR46179">
    <property type="entry name" value="ZINC FINGER PROTEIN"/>
    <property type="match status" value="1"/>
</dbReference>
<keyword evidence="6" id="KW-0804">Transcription</keyword>
<feature type="domain" description="C2H2-type" evidence="10">
    <location>
        <begin position="205"/>
        <end position="237"/>
    </location>
</feature>
<dbReference type="SUPFAM" id="SSF57667">
    <property type="entry name" value="beta-beta-alpha zinc fingers"/>
    <property type="match status" value="1"/>
</dbReference>